<dbReference type="AlphaFoldDB" id="A0A1I1SS98"/>
<dbReference type="RefSeq" id="WP_244542501.1">
    <property type="nucleotide sequence ID" value="NZ_FOMB01000071.1"/>
</dbReference>
<dbReference type="EMBL" id="FOMB01000071">
    <property type="protein sequence ID" value="SFD46783.1"/>
    <property type="molecule type" value="Genomic_DNA"/>
</dbReference>
<protein>
    <submittedName>
        <fullName evidence="2">Uncharacterized protein</fullName>
    </submittedName>
</protein>
<dbReference type="Proteomes" id="UP000182258">
    <property type="component" value="Unassembled WGS sequence"/>
</dbReference>
<reference evidence="2 3" key="1">
    <citation type="submission" date="2016-10" db="EMBL/GenBank/DDBJ databases">
        <authorList>
            <person name="de Groot N.N."/>
        </authorList>
    </citation>
    <scope>NUCLEOTIDE SEQUENCE [LARGE SCALE GENOMIC DNA]</scope>
    <source>
        <strain evidence="2 3">CGMCC 1.10210</strain>
    </source>
</reference>
<sequence>NTGVWLRRGRLVMVAPVRGHTGRHQAQNPLIPMSRFPEPPLSHGSQFKVAFGRNYVARATFSPVVANVTTATSPEGRTIMIATTRDYIVYAWNFIFDHERSPLRNIPDVAIRHYVLQALGLMWAVSFSVAISSYTFLAASLIGHLVLIAATAVTVSTYTVAAKRPILFIRGSGRRTDGEHY</sequence>
<proteinExistence type="predicted"/>
<keyword evidence="1" id="KW-0812">Transmembrane</keyword>
<gene>
    <name evidence="2" type="ORF">SAMN04488059_1715</name>
</gene>
<keyword evidence="1" id="KW-1133">Transmembrane helix</keyword>
<name>A0A1I1SS98_9HYPH</name>
<feature type="non-terminal residue" evidence="2">
    <location>
        <position position="1"/>
    </location>
</feature>
<organism evidence="2 3">
    <name type="scientific">Devosia psychrophila</name>
    <dbReference type="NCBI Taxonomy" id="728005"/>
    <lineage>
        <taxon>Bacteria</taxon>
        <taxon>Pseudomonadati</taxon>
        <taxon>Pseudomonadota</taxon>
        <taxon>Alphaproteobacteria</taxon>
        <taxon>Hyphomicrobiales</taxon>
        <taxon>Devosiaceae</taxon>
        <taxon>Devosia</taxon>
    </lineage>
</organism>
<evidence type="ECO:0000256" key="1">
    <source>
        <dbReference type="SAM" id="Phobius"/>
    </source>
</evidence>
<keyword evidence="1" id="KW-0472">Membrane</keyword>
<feature type="transmembrane region" description="Helical" evidence="1">
    <location>
        <begin position="141"/>
        <end position="161"/>
    </location>
</feature>
<evidence type="ECO:0000313" key="3">
    <source>
        <dbReference type="Proteomes" id="UP000182258"/>
    </source>
</evidence>
<feature type="transmembrane region" description="Helical" evidence="1">
    <location>
        <begin position="114"/>
        <end position="135"/>
    </location>
</feature>
<accession>A0A1I1SS98</accession>
<evidence type="ECO:0000313" key="2">
    <source>
        <dbReference type="EMBL" id="SFD46783.1"/>
    </source>
</evidence>